<keyword evidence="5 9" id="KW-0963">Cytoplasm</keyword>
<comment type="catalytic activity">
    <reaction evidence="1 9">
        <text>S-adenosyl-L-methionine + a thiopurine = S-adenosyl-L-homocysteine + a thiopurine S-methylether.</text>
        <dbReference type="EC" id="2.1.1.67"/>
    </reaction>
</comment>
<feature type="binding site" evidence="9">
    <location>
        <position position="10"/>
    </location>
    <ligand>
        <name>S-adenosyl-L-methionine</name>
        <dbReference type="ChEBI" id="CHEBI:59789"/>
    </ligand>
</feature>
<feature type="binding site" evidence="9">
    <location>
        <position position="127"/>
    </location>
    <ligand>
        <name>S-adenosyl-L-methionine</name>
        <dbReference type="ChEBI" id="CHEBI:59789"/>
    </ligand>
</feature>
<evidence type="ECO:0000256" key="2">
    <source>
        <dbReference type="ARBA" id="ARBA00004496"/>
    </source>
</evidence>
<dbReference type="InterPro" id="IPR025835">
    <property type="entry name" value="Thiopurine_S-MeTrfase"/>
</dbReference>
<dbReference type="HAMAP" id="MF_00812">
    <property type="entry name" value="Thiopur_methtran"/>
    <property type="match status" value="1"/>
</dbReference>
<gene>
    <name evidence="10" type="primary">tmpT</name>
    <name evidence="9" type="synonym">tpm</name>
    <name evidence="10" type="ORF">RM552_12135</name>
</gene>
<accession>A0ABU2ZVZ8</accession>
<proteinExistence type="inferred from homology"/>
<sequence length="215" mass="24569">MNPEFWHKRWQKNEIGFHEKEGSALLKKYFHHLDMPENSKVFVPLCGKTRDIAWLLSHGIEVVAIELNQQAVEQLFVELGVTPDVSDQVDPESNLICYQAPYISVFVGDFFALTQTHLGQVNAVYDRAALVALPSDLRREYSQHLLKITANCQQLLICYDYAENLLNGPPFSVNEKEVLAHYQCPFSIKQLYYARIDGGFRGQEAVFEAVYLLAT</sequence>
<dbReference type="Proteomes" id="UP001253545">
    <property type="component" value="Unassembled WGS sequence"/>
</dbReference>
<keyword evidence="7 9" id="KW-0808">Transferase</keyword>
<feature type="binding site" evidence="9">
    <location>
        <position position="45"/>
    </location>
    <ligand>
        <name>S-adenosyl-L-methionine</name>
        <dbReference type="ChEBI" id="CHEBI:59789"/>
    </ligand>
</feature>
<name>A0ABU2ZVZ8_9ALTE</name>
<reference evidence="10 11" key="1">
    <citation type="submission" date="2023-09" db="EMBL/GenBank/DDBJ databases">
        <authorList>
            <person name="Rey-Velasco X."/>
        </authorList>
    </citation>
    <scope>NUCLEOTIDE SEQUENCE [LARGE SCALE GENOMIC DNA]</scope>
    <source>
        <strain evidence="10 11">P117</strain>
    </source>
</reference>
<dbReference type="NCBIfam" id="NF009732">
    <property type="entry name" value="PRK13255.1"/>
    <property type="match status" value="1"/>
</dbReference>
<comment type="caution">
    <text evidence="10">The sequence shown here is derived from an EMBL/GenBank/DDBJ whole genome shotgun (WGS) entry which is preliminary data.</text>
</comment>
<dbReference type="InterPro" id="IPR022474">
    <property type="entry name" value="Thiopur_S-MeTfrase_Se/Te_detox"/>
</dbReference>
<dbReference type="InterPro" id="IPR029063">
    <property type="entry name" value="SAM-dependent_MTases_sf"/>
</dbReference>
<dbReference type="PROSITE" id="PS51585">
    <property type="entry name" value="SAM_MT_TPMT"/>
    <property type="match status" value="1"/>
</dbReference>
<dbReference type="EC" id="2.1.1.67" evidence="4 9"/>
<dbReference type="SUPFAM" id="SSF53335">
    <property type="entry name" value="S-adenosyl-L-methionine-dependent methyltransferases"/>
    <property type="match status" value="1"/>
</dbReference>
<feature type="binding site" evidence="9">
    <location>
        <position position="66"/>
    </location>
    <ligand>
        <name>S-adenosyl-L-methionine</name>
        <dbReference type="ChEBI" id="CHEBI:59789"/>
    </ligand>
</feature>
<evidence type="ECO:0000256" key="6">
    <source>
        <dbReference type="ARBA" id="ARBA00022603"/>
    </source>
</evidence>
<dbReference type="Gene3D" id="3.40.50.150">
    <property type="entry name" value="Vaccinia Virus protein VP39"/>
    <property type="match status" value="1"/>
</dbReference>
<evidence type="ECO:0000256" key="4">
    <source>
        <dbReference type="ARBA" id="ARBA00011905"/>
    </source>
</evidence>
<protein>
    <recommendedName>
        <fullName evidence="4 9">Thiopurine S-methyltransferase</fullName>
        <ecNumber evidence="4 9">2.1.1.67</ecNumber>
    </recommendedName>
    <alternativeName>
        <fullName evidence="9">Thiopurine methyltransferase</fullName>
    </alternativeName>
</protein>
<evidence type="ECO:0000313" key="10">
    <source>
        <dbReference type="EMBL" id="MDT0595597.1"/>
    </source>
</evidence>
<evidence type="ECO:0000256" key="3">
    <source>
        <dbReference type="ARBA" id="ARBA00008145"/>
    </source>
</evidence>
<evidence type="ECO:0000256" key="5">
    <source>
        <dbReference type="ARBA" id="ARBA00022490"/>
    </source>
</evidence>
<organism evidence="10 11">
    <name type="scientific">Glaciecola petra</name>
    <dbReference type="NCBI Taxonomy" id="3075602"/>
    <lineage>
        <taxon>Bacteria</taxon>
        <taxon>Pseudomonadati</taxon>
        <taxon>Pseudomonadota</taxon>
        <taxon>Gammaproteobacteria</taxon>
        <taxon>Alteromonadales</taxon>
        <taxon>Alteromonadaceae</taxon>
        <taxon>Glaciecola</taxon>
    </lineage>
</organism>
<dbReference type="RefSeq" id="WP_311369118.1">
    <property type="nucleotide sequence ID" value="NZ_JAVRHX010000003.1"/>
</dbReference>
<dbReference type="InterPro" id="IPR008854">
    <property type="entry name" value="TPMT"/>
</dbReference>
<comment type="subcellular location">
    <subcellularLocation>
        <location evidence="2 9">Cytoplasm</location>
    </subcellularLocation>
</comment>
<dbReference type="Pfam" id="PF05724">
    <property type="entry name" value="TPMT"/>
    <property type="match status" value="1"/>
</dbReference>
<evidence type="ECO:0000256" key="9">
    <source>
        <dbReference type="HAMAP-Rule" id="MF_00812"/>
    </source>
</evidence>
<evidence type="ECO:0000313" key="11">
    <source>
        <dbReference type="Proteomes" id="UP001253545"/>
    </source>
</evidence>
<comment type="similarity">
    <text evidence="3 9">Belongs to the class I-like SAM-binding methyltransferase superfamily. TPMT family.</text>
</comment>
<dbReference type="PANTHER" id="PTHR10259">
    <property type="entry name" value="THIOPURINE S-METHYLTRANSFERASE"/>
    <property type="match status" value="1"/>
</dbReference>
<dbReference type="EMBL" id="JAVRHX010000003">
    <property type="protein sequence ID" value="MDT0595597.1"/>
    <property type="molecule type" value="Genomic_DNA"/>
</dbReference>
<dbReference type="NCBIfam" id="TIGR03840">
    <property type="entry name" value="TMPT_Se_Te"/>
    <property type="match status" value="1"/>
</dbReference>
<dbReference type="GO" id="GO:0032259">
    <property type="term" value="P:methylation"/>
    <property type="evidence" value="ECO:0007669"/>
    <property type="project" value="UniProtKB-KW"/>
</dbReference>
<keyword evidence="8 9" id="KW-0949">S-adenosyl-L-methionine</keyword>
<keyword evidence="6 9" id="KW-0489">Methyltransferase</keyword>
<dbReference type="GO" id="GO:0008119">
    <property type="term" value="F:thiopurine S-methyltransferase activity"/>
    <property type="evidence" value="ECO:0007669"/>
    <property type="project" value="UniProtKB-EC"/>
</dbReference>
<evidence type="ECO:0000256" key="1">
    <source>
        <dbReference type="ARBA" id="ARBA00000903"/>
    </source>
</evidence>
<keyword evidence="11" id="KW-1185">Reference proteome</keyword>
<dbReference type="PANTHER" id="PTHR10259:SF11">
    <property type="entry name" value="THIOPURINE S-METHYLTRANSFERASE"/>
    <property type="match status" value="1"/>
</dbReference>
<dbReference type="PIRSF" id="PIRSF023956">
    <property type="entry name" value="Thiopurine_S-methyltransferase"/>
    <property type="match status" value="1"/>
</dbReference>
<evidence type="ECO:0000256" key="8">
    <source>
        <dbReference type="ARBA" id="ARBA00022691"/>
    </source>
</evidence>
<evidence type="ECO:0000256" key="7">
    <source>
        <dbReference type="ARBA" id="ARBA00022679"/>
    </source>
</evidence>